<gene>
    <name evidence="5" type="ORF">JR316_012995</name>
</gene>
<dbReference type="PANTHER" id="PTHR43918:SF4">
    <property type="entry name" value="CARBOXYLIC ESTER HYDROLASE"/>
    <property type="match status" value="1"/>
</dbReference>
<comment type="caution">
    <text evidence="5">The sequence shown here is derived from an EMBL/GenBank/DDBJ whole genome shotgun (WGS) entry which is preliminary data.</text>
</comment>
<feature type="domain" description="Carboxylesterase type B" evidence="4">
    <location>
        <begin position="33"/>
        <end position="535"/>
    </location>
</feature>
<dbReference type="InterPro" id="IPR029058">
    <property type="entry name" value="AB_hydrolase_fold"/>
</dbReference>
<feature type="signal peptide" evidence="3">
    <location>
        <begin position="1"/>
        <end position="25"/>
    </location>
</feature>
<comment type="similarity">
    <text evidence="1">Belongs to the type-B carboxylesterase/lipase family.</text>
</comment>
<evidence type="ECO:0000256" key="2">
    <source>
        <dbReference type="ARBA" id="ARBA00022801"/>
    </source>
</evidence>
<feature type="chain" id="PRO_5034349913" description="Carboxylesterase type B domain-containing protein" evidence="3">
    <location>
        <begin position="26"/>
        <end position="582"/>
    </location>
</feature>
<sequence>MVSSFISATGVWLLPLIVYLGKVIAAPPDNVSTPIVKLDYGSFQGRVTGKLEMFLGMPFAAPPIGNLRFAPPEPPIPFQGVRQATNFGSACFQQMQPPNNHSASSSSLSVSEDCLFINVVKPAQIPPNKALPVLFWIYGGTLISFKNSMYSIWINTTKLGGFQVGDTSLRPGDTVVSRSIALGEPVIYVSANYRLSALGWLAGREVKEAGIGNAGLRDQRFAMQWVQDHIKDFGVDNLDIVEFYSWGESAGAISVGAHLVVNDGNPAGLFHGAVMQSGSPLPTVDMTTKQPVFEQLLANTRCTGSANPIACLRAVPFDMLGEAMNLSDSLSSFSSLIIPWQPTVDGDFIKRDPQVSIQKGLYAKVPFITGDCDDEGTLFSQSNTNITTNEEFLSYMKNIYFRGLVSEEQLAEVAAAYPEDITLGSPFDTGTANAITPEYKRLASVSGDLFFQAPRRFFLQAASKTQPTFAFLFKRGKSTPDIGAAHASDLPEFYGTGTDPDFIGTDGLVNFANTGNPSLPKNPISLLSAVDWKPWSSSPTNPPILTFLDPAPAISITSDTFREKAMNLLSQISLELYSSAGQ</sequence>
<organism evidence="5">
    <name type="scientific">Psilocybe cubensis</name>
    <name type="common">Psychedelic mushroom</name>
    <name type="synonym">Stropharia cubensis</name>
    <dbReference type="NCBI Taxonomy" id="181762"/>
    <lineage>
        <taxon>Eukaryota</taxon>
        <taxon>Fungi</taxon>
        <taxon>Dikarya</taxon>
        <taxon>Basidiomycota</taxon>
        <taxon>Agaricomycotina</taxon>
        <taxon>Agaricomycetes</taxon>
        <taxon>Agaricomycetidae</taxon>
        <taxon>Agaricales</taxon>
        <taxon>Agaricineae</taxon>
        <taxon>Strophariaceae</taxon>
        <taxon>Psilocybe</taxon>
    </lineage>
</organism>
<dbReference type="InterPro" id="IPR019819">
    <property type="entry name" value="Carboxylesterase_B_CS"/>
</dbReference>
<protein>
    <recommendedName>
        <fullName evidence="4">Carboxylesterase type B domain-containing protein</fullName>
    </recommendedName>
</protein>
<accession>A0A8H7XLA5</accession>
<dbReference type="InterPro" id="IPR002018">
    <property type="entry name" value="CarbesteraseB"/>
</dbReference>
<dbReference type="Pfam" id="PF00135">
    <property type="entry name" value="COesterase"/>
    <property type="match status" value="1"/>
</dbReference>
<evidence type="ECO:0000259" key="4">
    <source>
        <dbReference type="Pfam" id="PF00135"/>
    </source>
</evidence>
<name>A0A8H7XLA5_PSICU</name>
<dbReference type="EMBL" id="JAFIQS010000021">
    <property type="protein sequence ID" value="KAG5162076.1"/>
    <property type="molecule type" value="Genomic_DNA"/>
</dbReference>
<dbReference type="AlphaFoldDB" id="A0A8H7XLA5"/>
<evidence type="ECO:0000256" key="1">
    <source>
        <dbReference type="ARBA" id="ARBA00005964"/>
    </source>
</evidence>
<dbReference type="GO" id="GO:0052689">
    <property type="term" value="F:carboxylic ester hydrolase activity"/>
    <property type="evidence" value="ECO:0007669"/>
    <property type="project" value="TreeGrafter"/>
</dbReference>
<reference evidence="5" key="1">
    <citation type="submission" date="2021-02" db="EMBL/GenBank/DDBJ databases">
        <title>Psilocybe cubensis genome.</title>
        <authorList>
            <person name="Mckernan K.J."/>
            <person name="Crawford S."/>
            <person name="Trippe A."/>
            <person name="Kane L.T."/>
            <person name="Mclaughlin S."/>
        </authorList>
    </citation>
    <scope>NUCLEOTIDE SEQUENCE [LARGE SCALE GENOMIC DNA]</scope>
    <source>
        <strain evidence="5">MGC-MH-2018</strain>
    </source>
</reference>
<dbReference type="PANTHER" id="PTHR43918">
    <property type="entry name" value="ACETYLCHOLINESTERASE"/>
    <property type="match status" value="1"/>
</dbReference>
<keyword evidence="2" id="KW-0378">Hydrolase</keyword>
<dbReference type="InterPro" id="IPR050654">
    <property type="entry name" value="AChE-related_enzymes"/>
</dbReference>
<keyword evidence="3" id="KW-0732">Signal</keyword>
<proteinExistence type="inferred from homology"/>
<dbReference type="PROSITE" id="PS00941">
    <property type="entry name" value="CARBOXYLESTERASE_B_2"/>
    <property type="match status" value="1"/>
</dbReference>
<dbReference type="SUPFAM" id="SSF53474">
    <property type="entry name" value="alpha/beta-Hydrolases"/>
    <property type="match status" value="1"/>
</dbReference>
<dbReference type="Gene3D" id="3.40.50.1820">
    <property type="entry name" value="alpha/beta hydrolase"/>
    <property type="match status" value="1"/>
</dbReference>
<evidence type="ECO:0000313" key="5">
    <source>
        <dbReference type="EMBL" id="KAG5162076.1"/>
    </source>
</evidence>
<evidence type="ECO:0000256" key="3">
    <source>
        <dbReference type="SAM" id="SignalP"/>
    </source>
</evidence>